<dbReference type="VEuPathDB" id="VectorBase:LOC119171636"/>
<keyword evidence="3" id="KW-0646">Protease inhibitor</keyword>
<dbReference type="PRINTS" id="PR00759">
    <property type="entry name" value="BASICPTASE"/>
</dbReference>
<dbReference type="AlphaFoldDB" id="A0A9J6DMH5"/>
<keyword evidence="10" id="KW-1185">Reference proteome</keyword>
<gene>
    <name evidence="9" type="ORF">HPB51_011307</name>
</gene>
<dbReference type="FunFam" id="4.10.410.10:FF:000020">
    <property type="entry name" value="Collagen, type VI, alpha 3"/>
    <property type="match status" value="1"/>
</dbReference>
<reference evidence="9" key="2">
    <citation type="submission" date="2021-09" db="EMBL/GenBank/DDBJ databases">
        <authorList>
            <person name="Jia N."/>
            <person name="Wang J."/>
            <person name="Shi W."/>
            <person name="Du L."/>
            <person name="Sun Y."/>
            <person name="Zhan W."/>
            <person name="Jiang J."/>
            <person name="Wang Q."/>
            <person name="Zhang B."/>
            <person name="Ji P."/>
            <person name="Sakyi L.B."/>
            <person name="Cui X."/>
            <person name="Yuan T."/>
            <person name="Jiang B."/>
            <person name="Yang W."/>
            <person name="Lam T.T.-Y."/>
            <person name="Chang Q."/>
            <person name="Ding S."/>
            <person name="Wang X."/>
            <person name="Zhu J."/>
            <person name="Ruan X."/>
            <person name="Zhao L."/>
            <person name="Wei J."/>
            <person name="Que T."/>
            <person name="Du C."/>
            <person name="Cheng J."/>
            <person name="Dai P."/>
            <person name="Han X."/>
            <person name="Huang E."/>
            <person name="Gao Y."/>
            <person name="Liu J."/>
            <person name="Shao H."/>
            <person name="Ye R."/>
            <person name="Li L."/>
            <person name="Wei W."/>
            <person name="Wang X."/>
            <person name="Wang C."/>
            <person name="Huo Q."/>
            <person name="Li W."/>
            <person name="Guo W."/>
            <person name="Chen H."/>
            <person name="Chen S."/>
            <person name="Zhou L."/>
            <person name="Zhou L."/>
            <person name="Ni X."/>
            <person name="Tian J."/>
            <person name="Zhou Y."/>
            <person name="Sheng Y."/>
            <person name="Liu T."/>
            <person name="Pan Y."/>
            <person name="Xia L."/>
            <person name="Li J."/>
            <person name="Zhao F."/>
            <person name="Cao W."/>
        </authorList>
    </citation>
    <scope>NUCLEOTIDE SEQUENCE</scope>
    <source>
        <strain evidence="9">Rmic-2018</strain>
        <tissue evidence="9">Larvae</tissue>
    </source>
</reference>
<dbReference type="PANTHER" id="PTHR10083:SF374">
    <property type="entry name" value="BPTI_KUNITZ INHIBITOR DOMAIN-CONTAINING PROTEIN"/>
    <property type="match status" value="1"/>
</dbReference>
<feature type="compositionally biased region" description="Low complexity" evidence="7">
    <location>
        <begin position="260"/>
        <end position="269"/>
    </location>
</feature>
<sequence>MSVGTKRSTALRYGHCPTALRYGQRSLCEDCRTGTSNIPFRLEALAVSLQPSAKQKTPCYVPVEDDRRVANKTMSILFTVLTAAVLSAFLAADACQPENVDRCVKGVYDSSKGDPAFLPLSAEQLSHFCTRVVEARGCILRESEGCPDRARSFLEATMEGLKVAYEDLCKTHHLQKNAAKGAPASQEWRLRYAELNTKDPESCLLEPERGLCYAAFTLYYFDAAAGTCEEFLYGGCGGNANRFGSLEECQATCARSSGVPAAGATPKPAEAAHRRRGDAAASSSSAGFVVSHANGDAGLDAAGTRLPTKSAHAAQTVAVNRRKEPPSANDGAAFVSLDLLPSYHGDQVWDAAWL</sequence>
<dbReference type="SMART" id="SM00131">
    <property type="entry name" value="KU"/>
    <property type="match status" value="1"/>
</dbReference>
<accession>A0A9J6DMH5</accession>
<dbReference type="InterPro" id="IPR020901">
    <property type="entry name" value="Prtase_inh_Kunz-CS"/>
</dbReference>
<proteinExistence type="predicted"/>
<dbReference type="InterPro" id="IPR036880">
    <property type="entry name" value="Kunitz_BPTI_sf"/>
</dbReference>
<dbReference type="Proteomes" id="UP000821866">
    <property type="component" value="Chromosome 6"/>
</dbReference>
<reference evidence="9" key="1">
    <citation type="journal article" date="2020" name="Cell">
        <title>Large-Scale Comparative Analyses of Tick Genomes Elucidate Their Genetic Diversity and Vector Capacities.</title>
        <authorList>
            <consortium name="Tick Genome and Microbiome Consortium (TIGMIC)"/>
            <person name="Jia N."/>
            <person name="Wang J."/>
            <person name="Shi W."/>
            <person name="Du L."/>
            <person name="Sun Y."/>
            <person name="Zhan W."/>
            <person name="Jiang J.F."/>
            <person name="Wang Q."/>
            <person name="Zhang B."/>
            <person name="Ji P."/>
            <person name="Bell-Sakyi L."/>
            <person name="Cui X.M."/>
            <person name="Yuan T.T."/>
            <person name="Jiang B.G."/>
            <person name="Yang W.F."/>
            <person name="Lam T.T."/>
            <person name="Chang Q.C."/>
            <person name="Ding S.J."/>
            <person name="Wang X.J."/>
            <person name="Zhu J.G."/>
            <person name="Ruan X.D."/>
            <person name="Zhao L."/>
            <person name="Wei J.T."/>
            <person name="Ye R.Z."/>
            <person name="Que T.C."/>
            <person name="Du C.H."/>
            <person name="Zhou Y.H."/>
            <person name="Cheng J.X."/>
            <person name="Dai P.F."/>
            <person name="Guo W.B."/>
            <person name="Han X.H."/>
            <person name="Huang E.J."/>
            <person name="Li L.F."/>
            <person name="Wei W."/>
            <person name="Gao Y.C."/>
            <person name="Liu J.Z."/>
            <person name="Shao H.Z."/>
            <person name="Wang X."/>
            <person name="Wang C.C."/>
            <person name="Yang T.C."/>
            <person name="Huo Q.B."/>
            <person name="Li W."/>
            <person name="Chen H.Y."/>
            <person name="Chen S.E."/>
            <person name="Zhou L.G."/>
            <person name="Ni X.B."/>
            <person name="Tian J.H."/>
            <person name="Sheng Y."/>
            <person name="Liu T."/>
            <person name="Pan Y.S."/>
            <person name="Xia L.Y."/>
            <person name="Li J."/>
            <person name="Zhao F."/>
            <person name="Cao W.C."/>
        </authorList>
    </citation>
    <scope>NUCLEOTIDE SEQUENCE</scope>
    <source>
        <strain evidence="9">Rmic-2018</strain>
    </source>
</reference>
<organism evidence="9 10">
    <name type="scientific">Rhipicephalus microplus</name>
    <name type="common">Cattle tick</name>
    <name type="synonym">Boophilus microplus</name>
    <dbReference type="NCBI Taxonomy" id="6941"/>
    <lineage>
        <taxon>Eukaryota</taxon>
        <taxon>Metazoa</taxon>
        <taxon>Ecdysozoa</taxon>
        <taxon>Arthropoda</taxon>
        <taxon>Chelicerata</taxon>
        <taxon>Arachnida</taxon>
        <taxon>Acari</taxon>
        <taxon>Parasitiformes</taxon>
        <taxon>Ixodida</taxon>
        <taxon>Ixodoidea</taxon>
        <taxon>Ixodidae</taxon>
        <taxon>Rhipicephalinae</taxon>
        <taxon>Rhipicephalus</taxon>
        <taxon>Boophilus</taxon>
    </lineage>
</organism>
<dbReference type="InterPro" id="IPR002223">
    <property type="entry name" value="Kunitz_BPTI"/>
</dbReference>
<feature type="domain" description="BPTI/Kunitz inhibitor" evidence="8">
    <location>
        <begin position="203"/>
        <end position="253"/>
    </location>
</feature>
<dbReference type="GO" id="GO:0005615">
    <property type="term" value="C:extracellular space"/>
    <property type="evidence" value="ECO:0007669"/>
    <property type="project" value="TreeGrafter"/>
</dbReference>
<keyword evidence="2" id="KW-0964">Secreted</keyword>
<dbReference type="CDD" id="cd00109">
    <property type="entry name" value="Kunitz-type"/>
    <property type="match status" value="1"/>
</dbReference>
<dbReference type="Pfam" id="PF00014">
    <property type="entry name" value="Kunitz_BPTI"/>
    <property type="match status" value="1"/>
</dbReference>
<keyword evidence="6" id="KW-1015">Disulfide bond</keyword>
<evidence type="ECO:0000256" key="7">
    <source>
        <dbReference type="SAM" id="MobiDB-lite"/>
    </source>
</evidence>
<keyword evidence="4" id="KW-0677">Repeat</keyword>
<evidence type="ECO:0000256" key="1">
    <source>
        <dbReference type="ARBA" id="ARBA00004613"/>
    </source>
</evidence>
<feature type="region of interest" description="Disordered" evidence="7">
    <location>
        <begin position="257"/>
        <end position="277"/>
    </location>
</feature>
<dbReference type="Gene3D" id="4.10.410.10">
    <property type="entry name" value="Pancreatic trypsin inhibitor Kunitz domain"/>
    <property type="match status" value="1"/>
</dbReference>
<evidence type="ECO:0000259" key="8">
    <source>
        <dbReference type="PROSITE" id="PS50279"/>
    </source>
</evidence>
<dbReference type="PROSITE" id="PS50279">
    <property type="entry name" value="BPTI_KUNITZ_2"/>
    <property type="match status" value="1"/>
</dbReference>
<name>A0A9J6DMH5_RHIMP</name>
<dbReference type="SUPFAM" id="SSF57362">
    <property type="entry name" value="BPTI-like"/>
    <property type="match status" value="1"/>
</dbReference>
<protein>
    <recommendedName>
        <fullName evidence="8">BPTI/Kunitz inhibitor domain-containing protein</fullName>
    </recommendedName>
</protein>
<comment type="caution">
    <text evidence="9">The sequence shown here is derived from an EMBL/GenBank/DDBJ whole genome shotgun (WGS) entry which is preliminary data.</text>
</comment>
<evidence type="ECO:0000313" key="10">
    <source>
        <dbReference type="Proteomes" id="UP000821866"/>
    </source>
</evidence>
<keyword evidence="5" id="KW-0722">Serine protease inhibitor</keyword>
<evidence type="ECO:0000256" key="6">
    <source>
        <dbReference type="ARBA" id="ARBA00023157"/>
    </source>
</evidence>
<evidence type="ECO:0000256" key="3">
    <source>
        <dbReference type="ARBA" id="ARBA00022690"/>
    </source>
</evidence>
<dbReference type="InterPro" id="IPR050098">
    <property type="entry name" value="TFPI/VKTCI-like"/>
</dbReference>
<dbReference type="PROSITE" id="PS00280">
    <property type="entry name" value="BPTI_KUNITZ_1"/>
    <property type="match status" value="1"/>
</dbReference>
<evidence type="ECO:0000256" key="5">
    <source>
        <dbReference type="ARBA" id="ARBA00022900"/>
    </source>
</evidence>
<comment type="subcellular location">
    <subcellularLocation>
        <location evidence="1">Secreted</location>
    </subcellularLocation>
</comment>
<dbReference type="PANTHER" id="PTHR10083">
    <property type="entry name" value="KUNITZ-TYPE PROTEASE INHIBITOR-RELATED"/>
    <property type="match status" value="1"/>
</dbReference>
<dbReference type="EMBL" id="JABSTU010000008">
    <property type="protein sequence ID" value="KAH8023193.1"/>
    <property type="molecule type" value="Genomic_DNA"/>
</dbReference>
<evidence type="ECO:0000256" key="4">
    <source>
        <dbReference type="ARBA" id="ARBA00022737"/>
    </source>
</evidence>
<evidence type="ECO:0000313" key="9">
    <source>
        <dbReference type="EMBL" id="KAH8023193.1"/>
    </source>
</evidence>
<dbReference type="GO" id="GO:0004867">
    <property type="term" value="F:serine-type endopeptidase inhibitor activity"/>
    <property type="evidence" value="ECO:0007669"/>
    <property type="project" value="UniProtKB-KW"/>
</dbReference>
<evidence type="ECO:0000256" key="2">
    <source>
        <dbReference type="ARBA" id="ARBA00022525"/>
    </source>
</evidence>